<evidence type="ECO:0000259" key="4">
    <source>
        <dbReference type="Pfam" id="PF10451"/>
    </source>
</evidence>
<name>A0A9W8YWE9_9PEZI</name>
<comment type="caution">
    <text evidence="5">The sequence shown here is derived from an EMBL/GenBank/DDBJ whole genome shotgun (WGS) entry which is preliminary data.</text>
</comment>
<evidence type="ECO:0000256" key="1">
    <source>
        <dbReference type="ARBA" id="ARBA00004574"/>
    </source>
</evidence>
<comment type="subcellular location">
    <subcellularLocation>
        <location evidence="1">Chromosome</location>
        <location evidence="1">Telomere</location>
    </subcellularLocation>
</comment>
<dbReference type="InterPro" id="IPR018856">
    <property type="entry name" value="Stn1_N"/>
</dbReference>
<accession>A0A9W8YWE9</accession>
<dbReference type="GO" id="GO:0000781">
    <property type="term" value="C:chromosome, telomeric region"/>
    <property type="evidence" value="ECO:0007669"/>
    <property type="project" value="UniProtKB-SubCell"/>
</dbReference>
<dbReference type="Pfam" id="PF10451">
    <property type="entry name" value="Stn1"/>
    <property type="match status" value="1"/>
</dbReference>
<evidence type="ECO:0000256" key="3">
    <source>
        <dbReference type="ARBA" id="ARBA00022895"/>
    </source>
</evidence>
<evidence type="ECO:0000256" key="2">
    <source>
        <dbReference type="ARBA" id="ARBA00022454"/>
    </source>
</evidence>
<dbReference type="SUPFAM" id="SSF50249">
    <property type="entry name" value="Nucleic acid-binding proteins"/>
    <property type="match status" value="1"/>
</dbReference>
<evidence type="ECO:0000313" key="6">
    <source>
        <dbReference type="Proteomes" id="UP001140453"/>
    </source>
</evidence>
<keyword evidence="6" id="KW-1185">Reference proteome</keyword>
<dbReference type="InterPro" id="IPR012340">
    <property type="entry name" value="NA-bd_OB-fold"/>
</dbReference>
<dbReference type="Gene3D" id="2.40.50.140">
    <property type="entry name" value="Nucleic acid-binding proteins"/>
    <property type="match status" value="1"/>
</dbReference>
<organism evidence="5 6">
    <name type="scientific">Gnomoniopsis smithogilvyi</name>
    <dbReference type="NCBI Taxonomy" id="1191159"/>
    <lineage>
        <taxon>Eukaryota</taxon>
        <taxon>Fungi</taxon>
        <taxon>Dikarya</taxon>
        <taxon>Ascomycota</taxon>
        <taxon>Pezizomycotina</taxon>
        <taxon>Sordariomycetes</taxon>
        <taxon>Sordariomycetidae</taxon>
        <taxon>Diaporthales</taxon>
        <taxon>Gnomoniaceae</taxon>
        <taxon>Gnomoniopsis</taxon>
    </lineage>
</organism>
<dbReference type="EMBL" id="JAPEVB010000002">
    <property type="protein sequence ID" value="KAJ4393204.1"/>
    <property type="molecule type" value="Genomic_DNA"/>
</dbReference>
<evidence type="ECO:0000313" key="5">
    <source>
        <dbReference type="EMBL" id="KAJ4393204.1"/>
    </source>
</evidence>
<sequence length="218" mass="24681">MATRLNGKQTRKSAEIVDEIDGFPLYPQHCFKLSPTVNTYPHLRASDIDALTTHSGFHGQNLFFHLNHPIQWVRIAGIVVAVDEYPGRRIYTVDDSSGVCIECLVDVPRADAALTAAVVAAKVDSKTDHKSNLAIPAPKRIVPEEVDVGTVIDVKGGLSLFRGNKQIKILKATILRSTEQEVAFWEKVRKFRRDVLEKPWQLTDKEVRRCRKEEERRK</sequence>
<dbReference type="AlphaFoldDB" id="A0A9W8YWE9"/>
<gene>
    <name evidence="5" type="ORF">N0V93_002412</name>
</gene>
<keyword evidence="2" id="KW-0158">Chromosome</keyword>
<dbReference type="Proteomes" id="UP001140453">
    <property type="component" value="Unassembled WGS sequence"/>
</dbReference>
<reference evidence="5" key="1">
    <citation type="submission" date="2022-10" db="EMBL/GenBank/DDBJ databases">
        <title>Tapping the CABI collections for fungal endophytes: first genome assemblies for Collariella, Neodidymelliopsis, Ascochyta clinopodiicola, Didymella pomorum, Didymosphaeria variabile, Neocosmospora piperis and Neocucurbitaria cava.</title>
        <authorList>
            <person name="Hill R."/>
        </authorList>
    </citation>
    <scope>NUCLEOTIDE SEQUENCE</scope>
    <source>
        <strain evidence="5">IMI 355082</strain>
    </source>
</reference>
<proteinExistence type="predicted"/>
<feature type="domain" description="CST complex subunit Stn1 N-terminal" evidence="4">
    <location>
        <begin position="60"/>
        <end position="107"/>
    </location>
</feature>
<dbReference type="OrthoDB" id="77828at2759"/>
<protein>
    <recommendedName>
        <fullName evidence="4">CST complex subunit Stn1 N-terminal domain-containing protein</fullName>
    </recommendedName>
</protein>
<keyword evidence="3" id="KW-0779">Telomere</keyword>